<evidence type="ECO:0000313" key="5">
    <source>
        <dbReference type="Proteomes" id="UP000019681"/>
    </source>
</evidence>
<dbReference type="Pfam" id="PF00440">
    <property type="entry name" value="TetR_N"/>
    <property type="match status" value="1"/>
</dbReference>
<organism evidence="4 5">
    <name type="scientific">Fervidicella metallireducens AeB</name>
    <dbReference type="NCBI Taxonomy" id="1403537"/>
    <lineage>
        <taxon>Bacteria</taxon>
        <taxon>Bacillati</taxon>
        <taxon>Bacillota</taxon>
        <taxon>Clostridia</taxon>
        <taxon>Eubacteriales</taxon>
        <taxon>Clostridiaceae</taxon>
        <taxon>Fervidicella</taxon>
    </lineage>
</organism>
<dbReference type="InterPro" id="IPR001647">
    <property type="entry name" value="HTH_TetR"/>
</dbReference>
<dbReference type="Gene3D" id="1.10.357.10">
    <property type="entry name" value="Tetracycline Repressor, domain 2"/>
    <property type="match status" value="1"/>
</dbReference>
<dbReference type="InterPro" id="IPR049488">
    <property type="entry name" value="TM_1030-like_C"/>
</dbReference>
<evidence type="ECO:0000256" key="2">
    <source>
        <dbReference type="PROSITE-ProRule" id="PRU00335"/>
    </source>
</evidence>
<dbReference type="GO" id="GO:0003677">
    <property type="term" value="F:DNA binding"/>
    <property type="evidence" value="ECO:0007669"/>
    <property type="project" value="UniProtKB-UniRule"/>
</dbReference>
<dbReference type="EMBL" id="AZQP01000014">
    <property type="protein sequence ID" value="EYE88733.1"/>
    <property type="molecule type" value="Genomic_DNA"/>
</dbReference>
<proteinExistence type="predicted"/>
<accession>A0A017RVD0</accession>
<dbReference type="Proteomes" id="UP000019681">
    <property type="component" value="Unassembled WGS sequence"/>
</dbReference>
<feature type="DNA-binding region" description="H-T-H motif" evidence="2">
    <location>
        <begin position="33"/>
        <end position="52"/>
    </location>
</feature>
<sequence length="208" mass="25068">MYSSFEKIPKDKQENILNICLEEFALYGYEKASTNRIVEKAGISKGLLFHYFKNKKGLYLYLYDYYTPVLLELFNKYADVNEPDIFERLKKWMVAKIELNKDNPVIFEFFKQLYTDVPEELREEIQKRNEVATANSYSMFYKGLDYSKFKTDIDLKKAMQILFWSLEKYGEQYVKENTDKDGKWTMDREVILKDLDEYIKILKFGFYK</sequence>
<protein>
    <submittedName>
        <fullName evidence="4">TetR family transcriptional regulator</fullName>
    </submittedName>
</protein>
<dbReference type="PRINTS" id="PR00455">
    <property type="entry name" value="HTHTETR"/>
</dbReference>
<dbReference type="InterPro" id="IPR036271">
    <property type="entry name" value="Tet_transcr_reg_TetR-rel_C_sf"/>
</dbReference>
<dbReference type="STRING" id="1403537.Q428_06230"/>
<dbReference type="PANTHER" id="PTHR43479:SF11">
    <property type="entry name" value="ACREF_ENVCD OPERON REPRESSOR-RELATED"/>
    <property type="match status" value="1"/>
</dbReference>
<dbReference type="InterPro" id="IPR009057">
    <property type="entry name" value="Homeodomain-like_sf"/>
</dbReference>
<dbReference type="PROSITE" id="PS01081">
    <property type="entry name" value="HTH_TETR_1"/>
    <property type="match status" value="1"/>
</dbReference>
<comment type="caution">
    <text evidence="4">The sequence shown here is derived from an EMBL/GenBank/DDBJ whole genome shotgun (WGS) entry which is preliminary data.</text>
</comment>
<dbReference type="SUPFAM" id="SSF48498">
    <property type="entry name" value="Tetracyclin repressor-like, C-terminal domain"/>
    <property type="match status" value="1"/>
</dbReference>
<keyword evidence="5" id="KW-1185">Reference proteome</keyword>
<dbReference type="Gene3D" id="1.10.10.60">
    <property type="entry name" value="Homeodomain-like"/>
    <property type="match status" value="1"/>
</dbReference>
<evidence type="ECO:0000313" key="4">
    <source>
        <dbReference type="EMBL" id="EYE88733.1"/>
    </source>
</evidence>
<dbReference type="RefSeq" id="WP_035379125.1">
    <property type="nucleotide sequence ID" value="NZ_AZQP01000014.1"/>
</dbReference>
<dbReference type="InterPro" id="IPR023772">
    <property type="entry name" value="DNA-bd_HTH_TetR-type_CS"/>
</dbReference>
<evidence type="ECO:0000256" key="1">
    <source>
        <dbReference type="ARBA" id="ARBA00023125"/>
    </source>
</evidence>
<name>A0A017RVD0_9CLOT</name>
<feature type="domain" description="HTH tetR-type" evidence="3">
    <location>
        <begin position="10"/>
        <end position="70"/>
    </location>
</feature>
<dbReference type="SUPFAM" id="SSF46689">
    <property type="entry name" value="Homeodomain-like"/>
    <property type="match status" value="1"/>
</dbReference>
<dbReference type="InterPro" id="IPR050624">
    <property type="entry name" value="HTH-type_Tx_Regulator"/>
</dbReference>
<dbReference type="OrthoDB" id="9780939at2"/>
<dbReference type="PANTHER" id="PTHR43479">
    <property type="entry name" value="ACREF/ENVCD OPERON REPRESSOR-RELATED"/>
    <property type="match status" value="1"/>
</dbReference>
<dbReference type="AlphaFoldDB" id="A0A017RVD0"/>
<dbReference type="PROSITE" id="PS50977">
    <property type="entry name" value="HTH_TETR_2"/>
    <property type="match status" value="1"/>
</dbReference>
<reference evidence="4 5" key="1">
    <citation type="journal article" date="2014" name="Genome Announc.">
        <title>Draft Genome Sequence of Fervidicella metallireducens Strain AeBT, an Iron-Reducing Thermoanaerobe from the Great Artesian Basin.</title>
        <authorList>
            <person name="Patel B.K."/>
        </authorList>
    </citation>
    <scope>NUCLEOTIDE SEQUENCE [LARGE SCALE GENOMIC DNA]</scope>
    <source>
        <strain evidence="4 5">AeB</strain>
    </source>
</reference>
<evidence type="ECO:0000259" key="3">
    <source>
        <dbReference type="PROSITE" id="PS50977"/>
    </source>
</evidence>
<dbReference type="Pfam" id="PF21256">
    <property type="entry name" value="TetR_C_5-like"/>
    <property type="match status" value="1"/>
</dbReference>
<gene>
    <name evidence="4" type="ORF">Q428_06230</name>
</gene>
<keyword evidence="1 2" id="KW-0238">DNA-binding</keyword>